<organism evidence="3 4">
    <name type="scientific">Corynebacterium alimapuense</name>
    <dbReference type="NCBI Taxonomy" id="1576874"/>
    <lineage>
        <taxon>Bacteria</taxon>
        <taxon>Bacillati</taxon>
        <taxon>Actinomycetota</taxon>
        <taxon>Actinomycetes</taxon>
        <taxon>Mycobacteriales</taxon>
        <taxon>Corynebacteriaceae</taxon>
        <taxon>Corynebacterium</taxon>
    </lineage>
</organism>
<dbReference type="Pfam" id="PF08044">
    <property type="entry name" value="DUF1707"/>
    <property type="match status" value="1"/>
</dbReference>
<comment type="caution">
    <text evidence="3">The sequence shown here is derived from an EMBL/GenBank/DDBJ whole genome shotgun (WGS) entry which is preliminary data.</text>
</comment>
<dbReference type="PANTHER" id="PTHR40763:SF5">
    <property type="entry name" value="MEMBRANE PROTEIN"/>
    <property type="match status" value="1"/>
</dbReference>
<keyword evidence="1" id="KW-0812">Transmembrane</keyword>
<keyword evidence="1" id="KW-0472">Membrane</keyword>
<sequence length="232" mass="25726">MVINQGIPGSRVILPSVDSETMNASHQYEGQNKSVRLSDAERAAAMSSLGQAFAEGRLSIEEYDNRCHTITAAQVQGELQPLFADLPALHGSPGSEVSKLYSAQEIDHAFREGRKLRLGIFGLTSIGAVAGAIALSTLTPTAWLLMLIIPTIWILLYVMKIGPTTWYVPSPRAVDKQRIRELRTAEKLRAAELRVAEQDRLSELRTKRREQTAEITNKAMDFVNKTIKKKPE</sequence>
<protein>
    <submittedName>
        <fullName evidence="3">DUF1707 domain-containing protein</fullName>
    </submittedName>
</protein>
<evidence type="ECO:0000256" key="1">
    <source>
        <dbReference type="SAM" id="Phobius"/>
    </source>
</evidence>
<dbReference type="Proteomes" id="UP000266975">
    <property type="component" value="Unassembled WGS sequence"/>
</dbReference>
<evidence type="ECO:0000313" key="3">
    <source>
        <dbReference type="EMBL" id="RNE49967.1"/>
    </source>
</evidence>
<dbReference type="EMBL" id="PTJO01000001">
    <property type="protein sequence ID" value="RNE49967.1"/>
    <property type="molecule type" value="Genomic_DNA"/>
</dbReference>
<evidence type="ECO:0000313" key="4">
    <source>
        <dbReference type="Proteomes" id="UP000266975"/>
    </source>
</evidence>
<feature type="transmembrane region" description="Helical" evidence="1">
    <location>
        <begin position="116"/>
        <end position="135"/>
    </location>
</feature>
<feature type="domain" description="DUF1707" evidence="2">
    <location>
        <begin position="35"/>
        <end position="87"/>
    </location>
</feature>
<dbReference type="OrthoDB" id="4416950at2"/>
<gene>
    <name evidence="3" type="ORF">C5L39_00905</name>
</gene>
<dbReference type="InterPro" id="IPR012551">
    <property type="entry name" value="DUF1707_SHOCT-like"/>
</dbReference>
<dbReference type="AlphaFoldDB" id="A0A3M8K9R1"/>
<feature type="transmembrane region" description="Helical" evidence="1">
    <location>
        <begin position="141"/>
        <end position="159"/>
    </location>
</feature>
<accession>A0A3M8K9R1</accession>
<evidence type="ECO:0000259" key="2">
    <source>
        <dbReference type="Pfam" id="PF08044"/>
    </source>
</evidence>
<name>A0A3M8K9R1_9CORY</name>
<reference evidence="3 4" key="1">
    <citation type="submission" date="2018-02" db="EMBL/GenBank/DDBJ databases">
        <title>Corynebacterium alimpuense sp. nov., a marine obligate actinomycete isolated from sediments of Valparaiso bay, Chile.</title>
        <authorList>
            <person name="Claverias F."/>
            <person name="Gonzales-Siles L."/>
            <person name="Salva-Serra F."/>
            <person name="Inganaes E."/>
            <person name="Molin K."/>
            <person name="Cumsille A."/>
            <person name="Undabarrena A."/>
            <person name="Couve E."/>
            <person name="Moore E.R.B."/>
            <person name="Gomila M."/>
            <person name="Camara B."/>
        </authorList>
    </citation>
    <scope>NUCLEOTIDE SEQUENCE [LARGE SCALE GENOMIC DNA]</scope>
    <source>
        <strain evidence="3 4">CCUG 69366</strain>
    </source>
</reference>
<dbReference type="PANTHER" id="PTHR40763">
    <property type="entry name" value="MEMBRANE PROTEIN-RELATED"/>
    <property type="match status" value="1"/>
</dbReference>
<keyword evidence="1" id="KW-1133">Transmembrane helix</keyword>
<keyword evidence="4" id="KW-1185">Reference proteome</keyword>
<proteinExistence type="predicted"/>